<evidence type="ECO:0000256" key="2">
    <source>
        <dbReference type="ARBA" id="ARBA00007863"/>
    </source>
</evidence>
<dbReference type="GO" id="GO:0000329">
    <property type="term" value="C:fungal-type vacuole membrane"/>
    <property type="evidence" value="ECO:0007669"/>
    <property type="project" value="TreeGrafter"/>
</dbReference>
<evidence type="ECO:0000313" key="10">
    <source>
        <dbReference type="Proteomes" id="UP000076842"/>
    </source>
</evidence>
<keyword evidence="10" id="KW-1185">Reference proteome</keyword>
<gene>
    <name evidence="9" type="ORF">CALCODRAFT_487554</name>
</gene>
<dbReference type="SUPFAM" id="SSF103481">
    <property type="entry name" value="Multidrug resistance efflux transporter EmrE"/>
    <property type="match status" value="1"/>
</dbReference>
<comment type="similarity">
    <text evidence="2">Belongs to the SLC35F solute transporter family.</text>
</comment>
<evidence type="ECO:0000256" key="6">
    <source>
        <dbReference type="ARBA" id="ARBA00023136"/>
    </source>
</evidence>
<dbReference type="EMBL" id="KV424086">
    <property type="protein sequence ID" value="KZT51890.1"/>
    <property type="molecule type" value="Genomic_DNA"/>
</dbReference>
<organism evidence="9 10">
    <name type="scientific">Calocera cornea HHB12733</name>
    <dbReference type="NCBI Taxonomy" id="1353952"/>
    <lineage>
        <taxon>Eukaryota</taxon>
        <taxon>Fungi</taxon>
        <taxon>Dikarya</taxon>
        <taxon>Basidiomycota</taxon>
        <taxon>Agaricomycotina</taxon>
        <taxon>Dacrymycetes</taxon>
        <taxon>Dacrymycetales</taxon>
        <taxon>Dacrymycetaceae</taxon>
        <taxon>Calocera</taxon>
    </lineage>
</organism>
<dbReference type="PANTHER" id="PTHR23051:SF0">
    <property type="entry name" value="SOLUTE CARRIER FAMILY 35 MEMBER F5"/>
    <property type="match status" value="1"/>
</dbReference>
<keyword evidence="6 8" id="KW-0472">Membrane</keyword>
<keyword evidence="5 8" id="KW-1133">Transmembrane helix</keyword>
<keyword evidence="3" id="KW-0813">Transport</keyword>
<feature type="transmembrane region" description="Helical" evidence="8">
    <location>
        <begin position="7"/>
        <end position="28"/>
    </location>
</feature>
<dbReference type="Pfam" id="PF06027">
    <property type="entry name" value="SLC35F"/>
    <property type="match status" value="1"/>
</dbReference>
<dbReference type="AlphaFoldDB" id="A0A165D1Y0"/>
<feature type="transmembrane region" description="Helical" evidence="8">
    <location>
        <begin position="213"/>
        <end position="237"/>
    </location>
</feature>
<dbReference type="OrthoDB" id="1436450at2759"/>
<dbReference type="FunCoup" id="A0A165D1Y0">
    <property type="interactions" value="120"/>
</dbReference>
<feature type="transmembrane region" description="Helical" evidence="8">
    <location>
        <begin position="128"/>
        <end position="145"/>
    </location>
</feature>
<dbReference type="InterPro" id="IPR037185">
    <property type="entry name" value="EmrE-like"/>
</dbReference>
<feature type="region of interest" description="Disordered" evidence="7">
    <location>
        <begin position="375"/>
        <end position="396"/>
    </location>
</feature>
<name>A0A165D1Y0_9BASI</name>
<accession>A0A165D1Y0</accession>
<dbReference type="STRING" id="1353952.A0A165D1Y0"/>
<feature type="transmembrane region" description="Helical" evidence="8">
    <location>
        <begin position="339"/>
        <end position="357"/>
    </location>
</feature>
<reference evidence="9 10" key="1">
    <citation type="journal article" date="2016" name="Mol. Biol. Evol.">
        <title>Comparative Genomics of Early-Diverging Mushroom-Forming Fungi Provides Insights into the Origins of Lignocellulose Decay Capabilities.</title>
        <authorList>
            <person name="Nagy L.G."/>
            <person name="Riley R."/>
            <person name="Tritt A."/>
            <person name="Adam C."/>
            <person name="Daum C."/>
            <person name="Floudas D."/>
            <person name="Sun H."/>
            <person name="Yadav J.S."/>
            <person name="Pangilinan J."/>
            <person name="Larsson K.H."/>
            <person name="Matsuura K."/>
            <person name="Barry K."/>
            <person name="Labutti K."/>
            <person name="Kuo R."/>
            <person name="Ohm R.A."/>
            <person name="Bhattacharya S.S."/>
            <person name="Shirouzu T."/>
            <person name="Yoshinaga Y."/>
            <person name="Martin F.M."/>
            <person name="Grigoriev I.V."/>
            <person name="Hibbett D.S."/>
        </authorList>
    </citation>
    <scope>NUCLEOTIDE SEQUENCE [LARGE SCALE GENOMIC DNA]</scope>
    <source>
        <strain evidence="9 10">HHB12733</strain>
    </source>
</reference>
<evidence type="ECO:0000256" key="8">
    <source>
        <dbReference type="SAM" id="Phobius"/>
    </source>
</evidence>
<feature type="transmembrane region" description="Helical" evidence="8">
    <location>
        <begin position="313"/>
        <end position="333"/>
    </location>
</feature>
<evidence type="ECO:0000256" key="7">
    <source>
        <dbReference type="SAM" id="MobiDB-lite"/>
    </source>
</evidence>
<sequence length="396" mass="43220">MERERVNYGLGIALLVIVVFEWTFSNFLTQNLFTAGYNKPFLVTYLNTSTFSLYLIPQLGKLWSERKFKGDISRDDYAALATEPHQRTHLGRRVSLERTRSAHSLSPPRHLPPPPEGILPPLTVREHASLGAIFCVLWFAANWSVNASLEYTSVASSTILASMSGFFTLVIGTIFGVEPFSWAKVGAVLASFTGVLLVSLSDGTSDTPSTSPHIILGDLLALLSAVFYACYVLFLKYRAQHESRLNAQLFFGFVGLFNTLGLWPIALILHFTGVEPFAVPQGGMAWGALGLNMFITLSSDYLYVLAMLKTTPLVVTIGLSLTIPLAVLGDMWLGHYATLPTVFGAVLVLFAFSAVGYDSSKEVPALELPRPELETTYGAVTPPGTRSPIVDTQTDA</sequence>
<dbReference type="GO" id="GO:0022857">
    <property type="term" value="F:transmembrane transporter activity"/>
    <property type="evidence" value="ECO:0007669"/>
    <property type="project" value="InterPro"/>
</dbReference>
<keyword evidence="4 8" id="KW-0812">Transmembrane</keyword>
<evidence type="ECO:0000313" key="9">
    <source>
        <dbReference type="EMBL" id="KZT51890.1"/>
    </source>
</evidence>
<feature type="transmembrane region" description="Helical" evidence="8">
    <location>
        <begin position="249"/>
        <end position="271"/>
    </location>
</feature>
<evidence type="ECO:0008006" key="11">
    <source>
        <dbReference type="Google" id="ProtNLM"/>
    </source>
</evidence>
<feature type="transmembrane region" description="Helical" evidence="8">
    <location>
        <begin position="151"/>
        <end position="175"/>
    </location>
</feature>
<comment type="subcellular location">
    <subcellularLocation>
        <location evidence="1">Membrane</location>
        <topology evidence="1">Multi-pass membrane protein</topology>
    </subcellularLocation>
</comment>
<dbReference type="PANTHER" id="PTHR23051">
    <property type="entry name" value="SOLUTE CARRIER FAMILY 35, MEMBER F5"/>
    <property type="match status" value="1"/>
</dbReference>
<evidence type="ECO:0000256" key="5">
    <source>
        <dbReference type="ARBA" id="ARBA00022989"/>
    </source>
</evidence>
<evidence type="ECO:0000256" key="3">
    <source>
        <dbReference type="ARBA" id="ARBA00022448"/>
    </source>
</evidence>
<dbReference type="Proteomes" id="UP000076842">
    <property type="component" value="Unassembled WGS sequence"/>
</dbReference>
<feature type="transmembrane region" description="Helical" evidence="8">
    <location>
        <begin position="283"/>
        <end position="306"/>
    </location>
</feature>
<proteinExistence type="inferred from homology"/>
<dbReference type="InParanoid" id="A0A165D1Y0"/>
<evidence type="ECO:0000256" key="4">
    <source>
        <dbReference type="ARBA" id="ARBA00022692"/>
    </source>
</evidence>
<dbReference type="InterPro" id="IPR009262">
    <property type="entry name" value="SLC35_F1/F2/F6"/>
</dbReference>
<evidence type="ECO:0000256" key="1">
    <source>
        <dbReference type="ARBA" id="ARBA00004141"/>
    </source>
</evidence>
<protein>
    <recommendedName>
        <fullName evidence="11">EamA domain-containing protein</fullName>
    </recommendedName>
</protein>